<evidence type="ECO:0000256" key="1">
    <source>
        <dbReference type="ARBA" id="ARBA00004496"/>
    </source>
</evidence>
<keyword evidence="5" id="KW-0396">Initiation factor</keyword>
<dbReference type="GO" id="GO:0003743">
    <property type="term" value="F:translation initiation factor activity"/>
    <property type="evidence" value="ECO:0007669"/>
    <property type="project" value="UniProtKB-KW"/>
</dbReference>
<dbReference type="RefSeq" id="XP_070143738.1">
    <property type="nucleotide sequence ID" value="XM_070287637.1"/>
</dbReference>
<keyword evidence="4" id="KW-1185">Reference proteome</keyword>
<evidence type="ECO:0000256" key="2">
    <source>
        <dbReference type="ARBA" id="ARBA00022490"/>
    </source>
</evidence>
<feature type="compositionally biased region" description="Polar residues" evidence="3">
    <location>
        <begin position="986"/>
        <end position="995"/>
    </location>
</feature>
<protein>
    <submittedName>
        <fullName evidence="5">Eukaryotic translation initiation factor 4E transporter isoform X1</fullName>
    </submittedName>
</protein>
<evidence type="ECO:0000256" key="3">
    <source>
        <dbReference type="SAM" id="MobiDB-lite"/>
    </source>
</evidence>
<organism evidence="4 5">
    <name type="scientific">Drosophila kikkawai</name>
    <name type="common">Fruit fly</name>
    <dbReference type="NCBI Taxonomy" id="30033"/>
    <lineage>
        <taxon>Eukaryota</taxon>
        <taxon>Metazoa</taxon>
        <taxon>Ecdysozoa</taxon>
        <taxon>Arthropoda</taxon>
        <taxon>Hexapoda</taxon>
        <taxon>Insecta</taxon>
        <taxon>Pterygota</taxon>
        <taxon>Neoptera</taxon>
        <taxon>Endopterygota</taxon>
        <taxon>Diptera</taxon>
        <taxon>Brachycera</taxon>
        <taxon>Muscomorpha</taxon>
        <taxon>Ephydroidea</taxon>
        <taxon>Drosophilidae</taxon>
        <taxon>Drosophila</taxon>
        <taxon>Sophophora</taxon>
    </lineage>
</organism>
<evidence type="ECO:0000313" key="4">
    <source>
        <dbReference type="Proteomes" id="UP001652661"/>
    </source>
</evidence>
<feature type="region of interest" description="Disordered" evidence="3">
    <location>
        <begin position="413"/>
        <end position="435"/>
    </location>
</feature>
<dbReference type="PANTHER" id="PTHR12269">
    <property type="entry name" value="EUKARYOTIC TRANSLATION INITIATION FACTOR 4E TRANSPORTER"/>
    <property type="match status" value="1"/>
</dbReference>
<feature type="region of interest" description="Disordered" evidence="3">
    <location>
        <begin position="313"/>
        <end position="337"/>
    </location>
</feature>
<keyword evidence="5" id="KW-0648">Protein biosynthesis</keyword>
<dbReference type="InterPro" id="IPR018862">
    <property type="entry name" value="eIF4E-T"/>
</dbReference>
<feature type="region of interest" description="Disordered" evidence="3">
    <location>
        <begin position="72"/>
        <end position="102"/>
    </location>
</feature>
<feature type="compositionally biased region" description="Basic and acidic residues" evidence="3">
    <location>
        <begin position="415"/>
        <end position="427"/>
    </location>
</feature>
<comment type="subcellular location">
    <subcellularLocation>
        <location evidence="1">Cytoplasm</location>
    </subcellularLocation>
</comment>
<dbReference type="PANTHER" id="PTHR12269:SF1">
    <property type="entry name" value="EUKARYOTIC TRANSLATION INITIATION FACTOR 4E TRANSPORTER"/>
    <property type="match status" value="1"/>
</dbReference>
<dbReference type="Pfam" id="PF10477">
    <property type="entry name" value="EIF4E-T"/>
    <property type="match status" value="1"/>
</dbReference>
<gene>
    <name evidence="5" type="primary">4E-T</name>
</gene>
<sequence length="1039" mass="117872">METGKSTFKMEARRQNVKYSRTDLLSLRYESKSRQRPQCSNRVELQTLNFWKVNLNAVAASSSSSLASCSNYANQGKNRLSPETDNSSLNSSNNGSISSRRAMRNRERANNYYQRFVPSVGGDPFPICGEEKEKSFKSPPIIDHRSISSSHLMPAFAKRRLAAVNGGNGNGTEATQNTCDDVHGPELTDRIASPQHIKISTITETGSPQSWKVSGSDLENSERAETERRLHYVQLDPQVPQCSSPTFSSSRLERQRIGSGRLLVNSWEYNKSEESKESNLDIEKETSFNGNNRHRTYSGRLTENIDRRFQYDNNKRHTDNRPNIVSNRRGNNKEALNSRGKRLNTYHRDRNEEPEWFSSGPTSQLETIDLHGFDEFENNENDNKDGEVEIENKIKTSENNKDKTSAAMRVNKACSGEDKNDTTEKPNKNQSNSDTQFNFDAFLNMHPLDSTLITNDGEIGKGEIKGTSRFSRWFRGKDVTNNTEPASSYQEPLHVQEKHDIPSVKDLEAQMTKVEMRPSDFQRAAPVSFSQIMPVQKPVARDTEAFKKLLQQLGGSQIQPPVRQQPLNHCTNDGSFHLINNLSPKLPIEPIRKTDHRIPQQLHLLNMNTPNSTAHEFEYKRMEMQQLLQNLNRGDISVEVLEKDLHNPNTPLHSKDMIVSVIREYTQHTKRNLAAAVQSDPHLVVSHHSAFAQHDDLIHLNPTNHHGINQQLNSAHSHGHNNSQTTLAFTPTSVLRKMTADKDTTPSQIQNSSQNQHLNEHYQLNPQHVKQQEPPTMTVQQQHPRMILGGGGNFALGPNPQQMSPTLQQQCRSNQNQIKWNSGVTNIHMMPGKAFGRPILKGGPNSMPQIQIPAVVSLNQKIELQQHLQQQQQHHQQMQQQQLRFKTSVESNLNTESLHQNISFPDGFPQNNFQQQQNLLMHHQQQRQPLRPRVIYGDLQQQQPHHHQSNFPMTSTPLLAGGFHDLCGDSGNVVKSTSYDRDDRMPTQSPPTNNQLAQWFSPELLAKASAGKLPHLNQNQALSLEEFERSIQHSSAVHN</sequence>
<evidence type="ECO:0000313" key="5">
    <source>
        <dbReference type="RefSeq" id="XP_070143738.1"/>
    </source>
</evidence>
<dbReference type="Proteomes" id="UP001652661">
    <property type="component" value="Chromosome 4"/>
</dbReference>
<accession>A0ABM4GLZ5</accession>
<name>A0ABM4GLZ5_DROKI</name>
<keyword evidence="2" id="KW-0963">Cytoplasm</keyword>
<feature type="compositionally biased region" description="Polar residues" evidence="3">
    <location>
        <begin position="75"/>
        <end position="85"/>
    </location>
</feature>
<reference evidence="5" key="1">
    <citation type="submission" date="2025-08" db="UniProtKB">
        <authorList>
            <consortium name="RefSeq"/>
        </authorList>
    </citation>
    <scope>IDENTIFICATION</scope>
    <source>
        <strain evidence="5">14028-0561.14</strain>
        <tissue evidence="5">Whole fly</tissue>
    </source>
</reference>
<proteinExistence type="predicted"/>
<feature type="region of interest" description="Disordered" evidence="3">
    <location>
        <begin position="975"/>
        <end position="995"/>
    </location>
</feature>
<dbReference type="GeneID" id="108074896"/>
<feature type="compositionally biased region" description="Low complexity" evidence="3">
    <location>
        <begin position="86"/>
        <end position="100"/>
    </location>
</feature>